<dbReference type="RefSeq" id="WP_219667275.1">
    <property type="nucleotide sequence ID" value="NZ_WTFF01000074.1"/>
</dbReference>
<reference evidence="1 2" key="1">
    <citation type="submission" date="2019-12" db="EMBL/GenBank/DDBJ databases">
        <title>Genome sequence of Streptomyces bambusae.</title>
        <authorList>
            <person name="Bansal K."/>
            <person name="Choksket S."/>
            <person name="Korpole S."/>
            <person name="Patil P.B."/>
        </authorList>
    </citation>
    <scope>NUCLEOTIDE SEQUENCE [LARGE SCALE GENOMIC DNA]</scope>
    <source>
        <strain evidence="1 2">SK60</strain>
    </source>
</reference>
<protein>
    <submittedName>
        <fullName evidence="1">Uncharacterized protein</fullName>
    </submittedName>
</protein>
<proteinExistence type="predicted"/>
<keyword evidence="2" id="KW-1185">Reference proteome</keyword>
<organism evidence="1 2">
    <name type="scientific">Streptomyces bambusae</name>
    <dbReference type="NCBI Taxonomy" id="1550616"/>
    <lineage>
        <taxon>Bacteria</taxon>
        <taxon>Bacillati</taxon>
        <taxon>Actinomycetota</taxon>
        <taxon>Actinomycetes</taxon>
        <taxon>Kitasatosporales</taxon>
        <taxon>Streptomycetaceae</taxon>
        <taxon>Streptomyces</taxon>
    </lineage>
</organism>
<evidence type="ECO:0000313" key="2">
    <source>
        <dbReference type="Proteomes" id="UP000812013"/>
    </source>
</evidence>
<dbReference type="EMBL" id="WTFF01000074">
    <property type="protein sequence ID" value="MBW5482804.1"/>
    <property type="molecule type" value="Genomic_DNA"/>
</dbReference>
<comment type="caution">
    <text evidence="1">The sequence shown here is derived from an EMBL/GenBank/DDBJ whole genome shotgun (WGS) entry which is preliminary data.</text>
</comment>
<dbReference type="Proteomes" id="UP000812013">
    <property type="component" value="Unassembled WGS sequence"/>
</dbReference>
<sequence length="156" mass="17323">MSVQTKIFRLFSYRPCGHELLVRVVRPAASNADQGALDAADGVADAATERLRTWWEQSRLQPDCPHRHTSSLVAEMQEEPVGEDLLGSGRRQLGVWVAGTKFGAPWMVLGSASTEAEFWREVRLDSDLVDLGPLAPAELHHVHFLTDEDDPPSRQP</sequence>
<accession>A0ABS6Z4Y8</accession>
<gene>
    <name evidence="1" type="ORF">GPJ59_13160</name>
</gene>
<evidence type="ECO:0000313" key="1">
    <source>
        <dbReference type="EMBL" id="MBW5482804.1"/>
    </source>
</evidence>
<name>A0ABS6Z4Y8_9ACTN</name>